<reference evidence="18" key="1">
    <citation type="journal article" date="2020" name="PLoS Negl. Trop. Dis.">
        <title>High-quality nuclear genome for Sarcoptes scabiei-A critical resource for a neglected parasite.</title>
        <authorList>
            <person name="Korhonen P.K."/>
            <person name="Gasser R.B."/>
            <person name="Ma G."/>
            <person name="Wang T."/>
            <person name="Stroehlein A.J."/>
            <person name="Young N.D."/>
            <person name="Ang C.S."/>
            <person name="Fernando D.D."/>
            <person name="Lu H.C."/>
            <person name="Taylor S."/>
            <person name="Reynolds S.L."/>
            <person name="Mofiz E."/>
            <person name="Najaraj S.H."/>
            <person name="Gowda H."/>
            <person name="Madugundu A."/>
            <person name="Renuse S."/>
            <person name="Holt D."/>
            <person name="Pandey A."/>
            <person name="Papenfuss A.T."/>
            <person name="Fischer K."/>
        </authorList>
    </citation>
    <scope>NUCLEOTIDE SEQUENCE [LARGE SCALE GENOMIC DNA]</scope>
</reference>
<dbReference type="GO" id="GO:0008654">
    <property type="term" value="P:phospholipid biosynthetic process"/>
    <property type="evidence" value="ECO:0007669"/>
    <property type="project" value="UniProtKB-KW"/>
</dbReference>
<comment type="pathway">
    <text evidence="2">Lipid metabolism.</text>
</comment>
<gene>
    <name evidence="16" type="ORF">SSS_3360</name>
</gene>
<organism evidence="16">
    <name type="scientific">Sarcoptes scabiei</name>
    <name type="common">Itch mite</name>
    <name type="synonym">Acarus scabiei</name>
    <dbReference type="NCBI Taxonomy" id="52283"/>
    <lineage>
        <taxon>Eukaryota</taxon>
        <taxon>Metazoa</taxon>
        <taxon>Ecdysozoa</taxon>
        <taxon>Arthropoda</taxon>
        <taxon>Chelicerata</taxon>
        <taxon>Arachnida</taxon>
        <taxon>Acari</taxon>
        <taxon>Acariformes</taxon>
        <taxon>Sarcoptiformes</taxon>
        <taxon>Astigmata</taxon>
        <taxon>Psoroptidia</taxon>
        <taxon>Sarcoptoidea</taxon>
        <taxon>Sarcoptidae</taxon>
        <taxon>Sarcoptinae</taxon>
        <taxon>Sarcoptes</taxon>
    </lineage>
</organism>
<dbReference type="InterPro" id="IPR045252">
    <property type="entry name" value="LPCAT1-like"/>
</dbReference>
<feature type="transmembrane region" description="Helical" evidence="14">
    <location>
        <begin position="95"/>
        <end position="116"/>
    </location>
</feature>
<evidence type="ECO:0000256" key="6">
    <source>
        <dbReference type="ARBA" id="ARBA00022692"/>
    </source>
</evidence>
<sequence>MMDVPFAFRPSKTLNLELEKNKHRLNLSTIMDFVSLSIQAIVDDTVTKRFNAEELKCWNLLTRTNKIHHYHSLRLASIWLIGLCVRYLILFPFRMMIALVCGLWFVMTMTLIGLLPENRIKRFAYYYLSIMGFRMLSRAFSMVITYHDSKNLAKSGGTCVANHTSPIDVIVLHCNNAYALVGQKHSGVLGFFQTALSKATSHIWFDRFEVKDRTQVSKRLRDHSNDKTKLPILVFPEGTCINNSAVMMFKKGSFETDGIIYPVAIKYDGRFGDPFWNSNKYGYAKYLLMMMTSWAVVCDVWFLPPMTRQDNETAIEFASRVKAEIAKKGGLVDLDWDGQLKRQKVKPEMLKQQQYKFSREIE</sequence>
<evidence type="ECO:0000256" key="12">
    <source>
        <dbReference type="ARBA" id="ARBA00023315"/>
    </source>
</evidence>
<evidence type="ECO:0000256" key="14">
    <source>
        <dbReference type="SAM" id="Phobius"/>
    </source>
</evidence>
<feature type="transmembrane region" description="Helical" evidence="14">
    <location>
        <begin position="72"/>
        <end position="89"/>
    </location>
</feature>
<reference evidence="17" key="3">
    <citation type="submission" date="2022-06" db="UniProtKB">
        <authorList>
            <consortium name="EnsemblMetazoa"/>
        </authorList>
    </citation>
    <scope>IDENTIFICATION</scope>
</reference>
<dbReference type="GO" id="GO:0019432">
    <property type="term" value="P:triglyceride biosynthetic process"/>
    <property type="evidence" value="ECO:0007669"/>
    <property type="project" value="TreeGrafter"/>
</dbReference>
<evidence type="ECO:0000256" key="9">
    <source>
        <dbReference type="ARBA" id="ARBA00023136"/>
    </source>
</evidence>
<dbReference type="GO" id="GO:0004366">
    <property type="term" value="F:glycerol-3-phosphate O-acyltransferase activity"/>
    <property type="evidence" value="ECO:0007669"/>
    <property type="project" value="TreeGrafter"/>
</dbReference>
<dbReference type="Pfam" id="PF01553">
    <property type="entry name" value="Acyltransferase"/>
    <property type="match status" value="1"/>
</dbReference>
<evidence type="ECO:0000256" key="13">
    <source>
        <dbReference type="ARBA" id="ARBA00025707"/>
    </source>
</evidence>
<evidence type="ECO:0000256" key="10">
    <source>
        <dbReference type="ARBA" id="ARBA00023209"/>
    </source>
</evidence>
<dbReference type="EnsemblMetazoa" id="SSS_3360s_mrna">
    <property type="protein sequence ID" value="KAF7496173.1"/>
    <property type="gene ID" value="SSS_3360"/>
</dbReference>
<dbReference type="GO" id="GO:0005783">
    <property type="term" value="C:endoplasmic reticulum"/>
    <property type="evidence" value="ECO:0007669"/>
    <property type="project" value="TreeGrafter"/>
</dbReference>
<evidence type="ECO:0000313" key="16">
    <source>
        <dbReference type="EMBL" id="KAF7496173.1"/>
    </source>
</evidence>
<dbReference type="CDD" id="cd07991">
    <property type="entry name" value="LPLAT_LPCAT1-like"/>
    <property type="match status" value="1"/>
</dbReference>
<evidence type="ECO:0000256" key="4">
    <source>
        <dbReference type="ARBA" id="ARBA00022516"/>
    </source>
</evidence>
<keyword evidence="7 14" id="KW-1133">Transmembrane helix</keyword>
<keyword evidence="5 16" id="KW-0808">Transferase</keyword>
<keyword evidence="9 14" id="KW-0472">Membrane</keyword>
<evidence type="ECO:0000256" key="8">
    <source>
        <dbReference type="ARBA" id="ARBA00023098"/>
    </source>
</evidence>
<keyword evidence="18" id="KW-1185">Reference proteome</keyword>
<dbReference type="OrthoDB" id="10051137at2759"/>
<protein>
    <submittedName>
        <fullName evidence="16">Glycerol-3-phosphate acyltransferase 3</fullName>
    </submittedName>
</protein>
<accession>A0A834RGH8</accession>
<keyword evidence="10" id="KW-0594">Phospholipid biosynthesis</keyword>
<reference evidence="16" key="2">
    <citation type="submission" date="2020-01" db="EMBL/GenBank/DDBJ databases">
        <authorList>
            <person name="Korhonen P.K.K."/>
            <person name="Guangxu M.G."/>
            <person name="Wang T.W."/>
            <person name="Stroehlein A.J.S."/>
            <person name="Young N.D."/>
            <person name="Ang C.-S.A."/>
            <person name="Fernando D.W.F."/>
            <person name="Lu H.L."/>
            <person name="Taylor S.T."/>
            <person name="Ehtesham M.E.M."/>
            <person name="Najaraj S.H.N."/>
            <person name="Harsha G.H.G."/>
            <person name="Madugundu A.M."/>
            <person name="Renuse S.R."/>
            <person name="Holt D.H."/>
            <person name="Pandey A.P."/>
            <person name="Papenfuss A.P."/>
            <person name="Gasser R.B.G."/>
            <person name="Fischer K.F."/>
        </authorList>
    </citation>
    <scope>NUCLEOTIDE SEQUENCE</scope>
    <source>
        <strain evidence="16">SSS_KF_BRIS2020</strain>
    </source>
</reference>
<dbReference type="SMART" id="SM00563">
    <property type="entry name" value="PlsC"/>
    <property type="match status" value="1"/>
</dbReference>
<name>A0A834RGH8_SARSC</name>
<proteinExistence type="inferred from homology"/>
<dbReference type="AlphaFoldDB" id="A0A834RGH8"/>
<dbReference type="PANTHER" id="PTHR23063">
    <property type="entry name" value="PHOSPHOLIPID ACYLTRANSFERASE"/>
    <property type="match status" value="1"/>
</dbReference>
<evidence type="ECO:0000256" key="2">
    <source>
        <dbReference type="ARBA" id="ARBA00005189"/>
    </source>
</evidence>
<dbReference type="SUPFAM" id="SSF69593">
    <property type="entry name" value="Glycerol-3-phosphate (1)-acyltransferase"/>
    <property type="match status" value="1"/>
</dbReference>
<evidence type="ECO:0000256" key="3">
    <source>
        <dbReference type="ARBA" id="ARBA00008655"/>
    </source>
</evidence>
<dbReference type="InterPro" id="IPR002123">
    <property type="entry name" value="Plipid/glycerol_acylTrfase"/>
</dbReference>
<evidence type="ECO:0000256" key="7">
    <source>
        <dbReference type="ARBA" id="ARBA00022989"/>
    </source>
</evidence>
<dbReference type="PANTHER" id="PTHR23063:SF2">
    <property type="entry name" value="GLYCEROL-3-PHOSPHATE ACYLTRANSFERASE 4, ISOFORM D-RELATED"/>
    <property type="match status" value="1"/>
</dbReference>
<keyword evidence="8" id="KW-0443">Lipid metabolism</keyword>
<dbReference type="GO" id="GO:0016020">
    <property type="term" value="C:membrane"/>
    <property type="evidence" value="ECO:0007669"/>
    <property type="project" value="UniProtKB-SubCell"/>
</dbReference>
<keyword evidence="12 16" id="KW-0012">Acyltransferase</keyword>
<evidence type="ECO:0000256" key="5">
    <source>
        <dbReference type="ARBA" id="ARBA00022679"/>
    </source>
</evidence>
<evidence type="ECO:0000313" key="18">
    <source>
        <dbReference type="Proteomes" id="UP000070412"/>
    </source>
</evidence>
<dbReference type="EMBL" id="WVUK01000024">
    <property type="protein sequence ID" value="KAF7496173.1"/>
    <property type="molecule type" value="Genomic_DNA"/>
</dbReference>
<comment type="subcellular location">
    <subcellularLocation>
        <location evidence="1">Membrane</location>
    </subcellularLocation>
</comment>
<feature type="domain" description="Phospholipid/glycerol acyltransferase" evidence="15">
    <location>
        <begin position="157"/>
        <end position="268"/>
    </location>
</feature>
<keyword evidence="6 14" id="KW-0812">Transmembrane</keyword>
<dbReference type="Proteomes" id="UP000070412">
    <property type="component" value="Unassembled WGS sequence"/>
</dbReference>
<keyword evidence="11" id="KW-1208">Phospholipid metabolism</keyword>
<evidence type="ECO:0000256" key="11">
    <source>
        <dbReference type="ARBA" id="ARBA00023264"/>
    </source>
</evidence>
<feature type="transmembrane region" description="Helical" evidence="14">
    <location>
        <begin position="123"/>
        <end position="146"/>
    </location>
</feature>
<evidence type="ECO:0000256" key="1">
    <source>
        <dbReference type="ARBA" id="ARBA00004370"/>
    </source>
</evidence>
<evidence type="ECO:0000259" key="15">
    <source>
        <dbReference type="SMART" id="SM00563"/>
    </source>
</evidence>
<keyword evidence="4" id="KW-0444">Lipid biosynthesis</keyword>
<comment type="pathway">
    <text evidence="13">Phospholipid metabolism.</text>
</comment>
<comment type="similarity">
    <text evidence="3">Belongs to the 1-acyl-sn-glycerol-3-phosphate acyltransferase family.</text>
</comment>
<evidence type="ECO:0000313" key="17">
    <source>
        <dbReference type="EnsemblMetazoa" id="KAF7496173.1"/>
    </source>
</evidence>